<sequence length="413" mass="48147">MIKVSVIIPFYNEEKELKACLDSVLKQTLIDLEIILVDDGSTDSSVKIIKEAMKEDSRIKLINQNQLGVGSARNKALNYAKGEYVVFLDADDTFYSIGAIEKLYNAAKEKDATVCGGNYVVAGEKTYLYREQEQWVDFYDEQIEFGFWRFIYKKETIFDIKFPTTAMGQDEVFLVRVLSKVRKYYFIPDIIYNYNINPNERKWYSEKRLYGDVKSLLLMYETGEKYGLNKLKEWCKKSLSYNGRVYATEYYCKRNPKILELRNEIKSCMEKDTDGLAKLYDSDCVKINIDINNSLKLANKLRDYLENDERSLLIFGTGVKGRQAYDYLRDIYNTRIAGFVVSRIEESKMLDGKKIFHISEVGKEYIVLIAVNSNTYNDVKNILLSANIDYIDLYVEDFYYLGLSSEMMRYAYG</sequence>
<dbReference type="AlphaFoldDB" id="A0A1H7K7E4"/>
<evidence type="ECO:0000313" key="3">
    <source>
        <dbReference type="Proteomes" id="UP000182321"/>
    </source>
</evidence>
<dbReference type="SUPFAM" id="SSF53448">
    <property type="entry name" value="Nucleotide-diphospho-sugar transferases"/>
    <property type="match status" value="1"/>
</dbReference>
<dbReference type="InterPro" id="IPR001173">
    <property type="entry name" value="Glyco_trans_2-like"/>
</dbReference>
<dbReference type="Pfam" id="PF00535">
    <property type="entry name" value="Glycos_transf_2"/>
    <property type="match status" value="1"/>
</dbReference>
<dbReference type="Proteomes" id="UP000182321">
    <property type="component" value="Unassembled WGS sequence"/>
</dbReference>
<dbReference type="PANTHER" id="PTHR22916">
    <property type="entry name" value="GLYCOSYLTRANSFERASE"/>
    <property type="match status" value="1"/>
</dbReference>
<organism evidence="2 3">
    <name type="scientific">Pseudobutyrivibrio ruminis</name>
    <dbReference type="NCBI Taxonomy" id="46206"/>
    <lineage>
        <taxon>Bacteria</taxon>
        <taxon>Bacillati</taxon>
        <taxon>Bacillota</taxon>
        <taxon>Clostridia</taxon>
        <taxon>Lachnospirales</taxon>
        <taxon>Lachnospiraceae</taxon>
        <taxon>Pseudobutyrivibrio</taxon>
    </lineage>
</organism>
<dbReference type="EMBL" id="FNZX01000012">
    <property type="protein sequence ID" value="SEK82793.1"/>
    <property type="molecule type" value="Genomic_DNA"/>
</dbReference>
<name>A0A1H7K7E4_9FIRM</name>
<evidence type="ECO:0000259" key="1">
    <source>
        <dbReference type="Pfam" id="PF00535"/>
    </source>
</evidence>
<dbReference type="CDD" id="cd00761">
    <property type="entry name" value="Glyco_tranf_GTA_type"/>
    <property type="match status" value="1"/>
</dbReference>
<dbReference type="Gene3D" id="3.90.550.10">
    <property type="entry name" value="Spore Coat Polysaccharide Biosynthesis Protein SpsA, Chain A"/>
    <property type="match status" value="1"/>
</dbReference>
<keyword evidence="2" id="KW-0808">Transferase</keyword>
<proteinExistence type="predicted"/>
<keyword evidence="3" id="KW-1185">Reference proteome</keyword>
<dbReference type="InterPro" id="IPR029044">
    <property type="entry name" value="Nucleotide-diphossugar_trans"/>
</dbReference>
<reference evidence="3" key="1">
    <citation type="submission" date="2016-10" db="EMBL/GenBank/DDBJ databases">
        <authorList>
            <person name="Varghese N."/>
        </authorList>
    </citation>
    <scope>NUCLEOTIDE SEQUENCE [LARGE SCALE GENOMIC DNA]</scope>
    <source>
        <strain evidence="3">ACV-9</strain>
    </source>
</reference>
<dbReference type="PANTHER" id="PTHR22916:SF3">
    <property type="entry name" value="UDP-GLCNAC:BETAGAL BETA-1,3-N-ACETYLGLUCOSAMINYLTRANSFERASE-LIKE PROTEIN 1"/>
    <property type="match status" value="1"/>
</dbReference>
<protein>
    <submittedName>
        <fullName evidence="2">Glycosyltransferase involved in cell wall bisynthesis</fullName>
    </submittedName>
</protein>
<evidence type="ECO:0000313" key="2">
    <source>
        <dbReference type="EMBL" id="SEK82793.1"/>
    </source>
</evidence>
<gene>
    <name evidence="2" type="ORF">SAMN02910377_01922</name>
</gene>
<feature type="domain" description="Glycosyltransferase 2-like" evidence="1">
    <location>
        <begin position="5"/>
        <end position="158"/>
    </location>
</feature>
<accession>A0A1H7K7E4</accession>
<dbReference type="GO" id="GO:0016758">
    <property type="term" value="F:hexosyltransferase activity"/>
    <property type="evidence" value="ECO:0007669"/>
    <property type="project" value="UniProtKB-ARBA"/>
</dbReference>